<evidence type="ECO:0000313" key="4">
    <source>
        <dbReference type="EMBL" id="KAF2074115.1"/>
    </source>
</evidence>
<feature type="signal peptide" evidence="3">
    <location>
        <begin position="1"/>
        <end position="26"/>
    </location>
</feature>
<evidence type="ECO:0000256" key="2">
    <source>
        <dbReference type="ARBA" id="ARBA00022801"/>
    </source>
</evidence>
<keyword evidence="2" id="KW-0378">Hydrolase</keyword>
<dbReference type="OrthoDB" id="10261598at2759"/>
<protein>
    <submittedName>
        <fullName evidence="4">Uncharacterized protein</fullName>
    </submittedName>
</protein>
<dbReference type="EMBL" id="AJWJ01000164">
    <property type="protein sequence ID" value="KAF2074115.1"/>
    <property type="molecule type" value="Genomic_DNA"/>
</dbReference>
<name>A0A8J4UZ61_9MYCE</name>
<dbReference type="InterPro" id="IPR004947">
    <property type="entry name" value="DNase_II"/>
</dbReference>
<keyword evidence="5" id="KW-1185">Reference proteome</keyword>
<reference evidence="4" key="1">
    <citation type="submission" date="2020-01" db="EMBL/GenBank/DDBJ databases">
        <title>Development of genomics and gene disruption for Polysphondylium violaceum indicates a role for the polyketide synthase stlB in stalk morphogenesis.</title>
        <authorList>
            <person name="Narita B."/>
            <person name="Kawabe Y."/>
            <person name="Kin K."/>
            <person name="Saito T."/>
            <person name="Gibbs R."/>
            <person name="Kuspa A."/>
            <person name="Muzny D."/>
            <person name="Queller D."/>
            <person name="Richards S."/>
            <person name="Strassman J."/>
            <person name="Sucgang R."/>
            <person name="Worley K."/>
            <person name="Schaap P."/>
        </authorList>
    </citation>
    <scope>NUCLEOTIDE SEQUENCE</scope>
    <source>
        <strain evidence="4">QSvi11</strain>
    </source>
</reference>
<dbReference type="GO" id="GO:0004531">
    <property type="term" value="F:deoxyribonuclease II activity"/>
    <property type="evidence" value="ECO:0007669"/>
    <property type="project" value="InterPro"/>
</dbReference>
<dbReference type="Pfam" id="PF03265">
    <property type="entry name" value="DNase_II"/>
    <property type="match status" value="1"/>
</dbReference>
<comment type="similarity">
    <text evidence="1">Belongs to the DNase II family.</text>
</comment>
<feature type="chain" id="PRO_5035280069" evidence="3">
    <location>
        <begin position="27"/>
        <end position="671"/>
    </location>
</feature>
<comment type="caution">
    <text evidence="4">The sequence shown here is derived from an EMBL/GenBank/DDBJ whole genome shotgun (WGS) entry which is preliminary data.</text>
</comment>
<organism evidence="4 5">
    <name type="scientific">Polysphondylium violaceum</name>
    <dbReference type="NCBI Taxonomy" id="133409"/>
    <lineage>
        <taxon>Eukaryota</taxon>
        <taxon>Amoebozoa</taxon>
        <taxon>Evosea</taxon>
        <taxon>Eumycetozoa</taxon>
        <taxon>Dictyostelia</taxon>
        <taxon>Dictyosteliales</taxon>
        <taxon>Dictyosteliaceae</taxon>
        <taxon>Polysphondylium</taxon>
    </lineage>
</organism>
<evidence type="ECO:0000256" key="3">
    <source>
        <dbReference type="SAM" id="SignalP"/>
    </source>
</evidence>
<dbReference type="AlphaFoldDB" id="A0A8J4UZ61"/>
<evidence type="ECO:0000256" key="1">
    <source>
        <dbReference type="ARBA" id="ARBA00007527"/>
    </source>
</evidence>
<gene>
    <name evidence="4" type="ORF">CYY_004557</name>
</gene>
<keyword evidence="3" id="KW-0732">Signal</keyword>
<dbReference type="Proteomes" id="UP000695562">
    <property type="component" value="Unassembled WGS sequence"/>
</dbReference>
<evidence type="ECO:0000313" key="5">
    <source>
        <dbReference type="Proteomes" id="UP000695562"/>
    </source>
</evidence>
<accession>A0A8J4UZ61</accession>
<sequence length="671" mass="76894">MKEIQRRQVYVLVYLFLMVCIGNVRGENEMCRADKILTGKDDEVDWWFITKVKGFGDVYLYVDSNMDNTATFKTGYYLRSVYSALGSTLSPFTGEGVNNKKNFISFCDHAAFNQPSSDPKKEPVFNKLYVEGAHQKGIIGWTEVSDTQWKGFYIDHTLPYFPQIHSKTFMNSPINFDPEKITTPRTEMKLYLTSMYFSYYGWRKPFFGRNLMPYDSNGGCVKDYLLKHDQDNSAPPIKLREHFINPHEKETKENERITHNERTGSGAFLKMDDIFPFAIIHTHKQKPSQHIFCISIDTKDKFLDFFKHYQYISNEGIVSNIHKVSDSSLSNIKSYISLYDEKGEHKQPTKVARTTGFKNQKLSFVKGITAESTINVNLGPAIGNDVWKGLIANQASKAEPYLENEAKIFISTWSDGDKEVWWRKNNQIKEPVFIADIYNSKIKWKSNTHDEHSKVAFTESQDHKLWNVCISGGNLYGHSKTDPIKSSIILCLKLDALHSALTKLKVRTWDGTTSLAEETEYDAYQKAFGDLKKSVMKMDEDKYVEFIGSNNVDITKAPGYKDPLASELTISIIKSKRLCKKLLDQSSETPSFKYSQPNDQGLINQVATANLHTIKFENSYTVKKPKIAGRHQDPDGDRLVQLGAKEETFMDLFNTLIPPDASKEYQLQLYT</sequence>
<proteinExistence type="inferred from homology"/>